<dbReference type="AlphaFoldDB" id="A0A397VA27"/>
<evidence type="ECO:0000313" key="3">
    <source>
        <dbReference type="Proteomes" id="UP000266673"/>
    </source>
</evidence>
<dbReference type="Proteomes" id="UP000266673">
    <property type="component" value="Unassembled WGS sequence"/>
</dbReference>
<comment type="caution">
    <text evidence="2">The sequence shown here is derived from an EMBL/GenBank/DDBJ whole genome shotgun (WGS) entry which is preliminary data.</text>
</comment>
<proteinExistence type="predicted"/>
<name>A0A397VA27_9GLOM</name>
<evidence type="ECO:0000259" key="1">
    <source>
        <dbReference type="PROSITE" id="PS50011"/>
    </source>
</evidence>
<protein>
    <submittedName>
        <fullName evidence="2">Kinase-like domain-containing protein</fullName>
    </submittedName>
</protein>
<dbReference type="PROSITE" id="PS50011">
    <property type="entry name" value="PROTEIN_KINASE_DOM"/>
    <property type="match status" value="1"/>
</dbReference>
<dbReference type="GO" id="GO:0004672">
    <property type="term" value="F:protein kinase activity"/>
    <property type="evidence" value="ECO:0007669"/>
    <property type="project" value="InterPro"/>
</dbReference>
<dbReference type="GO" id="GO:0007165">
    <property type="term" value="P:signal transduction"/>
    <property type="evidence" value="ECO:0007669"/>
    <property type="project" value="TreeGrafter"/>
</dbReference>
<dbReference type="InterPro" id="IPR000719">
    <property type="entry name" value="Prot_kinase_dom"/>
</dbReference>
<dbReference type="Gene3D" id="1.10.510.10">
    <property type="entry name" value="Transferase(Phosphotransferase) domain 1"/>
    <property type="match status" value="1"/>
</dbReference>
<dbReference type="SUPFAM" id="SSF56112">
    <property type="entry name" value="Protein kinase-like (PK-like)"/>
    <property type="match status" value="1"/>
</dbReference>
<dbReference type="GO" id="GO:0005737">
    <property type="term" value="C:cytoplasm"/>
    <property type="evidence" value="ECO:0007669"/>
    <property type="project" value="TreeGrafter"/>
</dbReference>
<accession>A0A397VA27</accession>
<dbReference type="EMBL" id="QKWP01000648">
    <property type="protein sequence ID" value="RIB16833.1"/>
    <property type="molecule type" value="Genomic_DNA"/>
</dbReference>
<dbReference type="InterPro" id="IPR001245">
    <property type="entry name" value="Ser-Thr/Tyr_kinase_cat_dom"/>
</dbReference>
<dbReference type="InterPro" id="IPR011009">
    <property type="entry name" value="Kinase-like_dom_sf"/>
</dbReference>
<organism evidence="2 3">
    <name type="scientific">Gigaspora rosea</name>
    <dbReference type="NCBI Taxonomy" id="44941"/>
    <lineage>
        <taxon>Eukaryota</taxon>
        <taxon>Fungi</taxon>
        <taxon>Fungi incertae sedis</taxon>
        <taxon>Mucoromycota</taxon>
        <taxon>Glomeromycotina</taxon>
        <taxon>Glomeromycetes</taxon>
        <taxon>Diversisporales</taxon>
        <taxon>Gigasporaceae</taxon>
        <taxon>Gigaspora</taxon>
    </lineage>
</organism>
<keyword evidence="3" id="KW-1185">Reference proteome</keyword>
<keyword evidence="2" id="KW-0808">Transferase</keyword>
<dbReference type="STRING" id="44941.A0A397VA27"/>
<sequence length="507" mass="59369">MKCMDKEFDKRPTATEINEIITRWLDEIDQEDDNEIKKQPNKQIHSHEVYTSKIYYTKKFSEYISKSIDVVEIARNIIDVDNIINVVYEALTNVEDIDENLESNHKFYFEQAISLDTLISEIPLDVEKDKYEHYIANKIAMLNKETELVSKRQKHSDISKQRNTEFDMLRRSSLIAINLANNYANIKLSHRQLHQRPRYNSVSEQVKQYISENLVFKTSELHREIISKKLDGFKVSRFMNQILEVFNKRKNKRHLIDINAITAREKTWIGAAPKLISNSNENEQEFIQELKNYCEIGHENPSFLNFYGVARNDDEDYIIVMKIASNGSLRQNLVEVSQLEWKDKLNILNGIAIDLESIHSQELVHRDLHSGNILQGDILQKAYITDLGLSKNEKEGKICGILPYIAPEVLLVNRPDCYIKLTTKCMDKEFNKRPTATEIIDIITRWLDEIDQADDNETKKQFLEDDKIKPEPNKQIHSHEVYTSKIYNTQKFSEYISKSISIVENFE</sequence>
<evidence type="ECO:0000313" key="2">
    <source>
        <dbReference type="EMBL" id="RIB16833.1"/>
    </source>
</evidence>
<dbReference type="Pfam" id="PF07714">
    <property type="entry name" value="PK_Tyr_Ser-Thr"/>
    <property type="match status" value="1"/>
</dbReference>
<dbReference type="PANTHER" id="PTHR23257">
    <property type="entry name" value="SERINE-THREONINE PROTEIN KINASE"/>
    <property type="match status" value="1"/>
</dbReference>
<keyword evidence="2" id="KW-0418">Kinase</keyword>
<dbReference type="InterPro" id="IPR050167">
    <property type="entry name" value="Ser_Thr_protein_kinase"/>
</dbReference>
<gene>
    <name evidence="2" type="ORF">C2G38_2188922</name>
</gene>
<reference evidence="2 3" key="1">
    <citation type="submission" date="2018-06" db="EMBL/GenBank/DDBJ databases">
        <title>Comparative genomics reveals the genomic features of Rhizophagus irregularis, R. cerebriforme, R. diaphanum and Gigaspora rosea, and their symbiotic lifestyle signature.</title>
        <authorList>
            <person name="Morin E."/>
            <person name="San Clemente H."/>
            <person name="Chen E.C.H."/>
            <person name="De La Providencia I."/>
            <person name="Hainaut M."/>
            <person name="Kuo A."/>
            <person name="Kohler A."/>
            <person name="Murat C."/>
            <person name="Tang N."/>
            <person name="Roy S."/>
            <person name="Loubradou J."/>
            <person name="Henrissat B."/>
            <person name="Grigoriev I.V."/>
            <person name="Corradi N."/>
            <person name="Roux C."/>
            <person name="Martin F.M."/>
        </authorList>
    </citation>
    <scope>NUCLEOTIDE SEQUENCE [LARGE SCALE GENOMIC DNA]</scope>
    <source>
        <strain evidence="2 3">DAOM 194757</strain>
    </source>
</reference>
<dbReference type="OrthoDB" id="2477599at2759"/>
<dbReference type="GO" id="GO:0005524">
    <property type="term" value="F:ATP binding"/>
    <property type="evidence" value="ECO:0007669"/>
    <property type="project" value="InterPro"/>
</dbReference>
<feature type="domain" description="Protein kinase" evidence="1">
    <location>
        <begin position="240"/>
        <end position="507"/>
    </location>
</feature>